<evidence type="ECO:0008006" key="3">
    <source>
        <dbReference type="Google" id="ProtNLM"/>
    </source>
</evidence>
<dbReference type="PANTHER" id="PTHR31793">
    <property type="entry name" value="4-HYDROXYBENZOYL-COA THIOESTERASE FAMILY MEMBER"/>
    <property type="match status" value="1"/>
</dbReference>
<dbReference type="InterPro" id="IPR050563">
    <property type="entry name" value="4-hydroxybenzoyl-CoA_TE"/>
</dbReference>
<dbReference type="PANTHER" id="PTHR31793:SF2">
    <property type="entry name" value="BLR1345 PROTEIN"/>
    <property type="match status" value="1"/>
</dbReference>
<comment type="caution">
    <text evidence="1">The sequence shown here is derived from an EMBL/GenBank/DDBJ whole genome shotgun (WGS) entry which is preliminary data.</text>
</comment>
<dbReference type="CDD" id="cd00586">
    <property type="entry name" value="4HBT"/>
    <property type="match status" value="2"/>
</dbReference>
<organism evidence="1 2">
    <name type="scientific">Parvibaculum sedimenti</name>
    <dbReference type="NCBI Taxonomy" id="2608632"/>
    <lineage>
        <taxon>Bacteria</taxon>
        <taxon>Pseudomonadati</taxon>
        <taxon>Pseudomonadota</taxon>
        <taxon>Alphaproteobacteria</taxon>
        <taxon>Hyphomicrobiales</taxon>
        <taxon>Parvibaculaceae</taxon>
        <taxon>Parvibaculum</taxon>
    </lineage>
</organism>
<dbReference type="SUPFAM" id="SSF54637">
    <property type="entry name" value="Thioesterase/thiol ester dehydrase-isomerase"/>
    <property type="match status" value="2"/>
</dbReference>
<dbReference type="Proteomes" id="UP000468901">
    <property type="component" value="Unassembled WGS sequence"/>
</dbReference>
<sequence>MSGMIDTYRGYVSMQECDEMGHMNIQHYISKTSDASFNFRVAIGMGFSHQRESGLGYVALEHHIRFHRELRTSDLVLVKSGVIEIRDKTMRMYQEMREVLDDRLAATFIVDVGCLDLKTRRLVPWPEETRKNAEALVVAEPEYAQPRGLAREIMDRDVSAVRAHALDMFESNRSVVNTWECDTNGHMNARFFMARFSDAQGHMWAHAGLGRHQQTAAGLATATVEMRLIYFREMMAGETLCVKTGLVEAGEKTLRYRHWLFNAETGEPACAAEGLGLLFDKTTRKAVRIPDNIAARFARG</sequence>
<gene>
    <name evidence="1" type="ORF">F2P47_05600</name>
</gene>
<proteinExistence type="predicted"/>
<name>A0A6N6VKR1_9HYPH</name>
<protein>
    <recommendedName>
        <fullName evidence="3">Thioesterase</fullName>
    </recommendedName>
</protein>
<reference evidence="1 2" key="1">
    <citation type="submission" date="2019-09" db="EMBL/GenBank/DDBJ databases">
        <title>Parvibaculum sedimenti sp. nov., isolated from sediment.</title>
        <authorList>
            <person name="Wang Y."/>
        </authorList>
    </citation>
    <scope>NUCLEOTIDE SEQUENCE [LARGE SCALE GENOMIC DNA]</scope>
    <source>
        <strain evidence="1 2">HXT-9</strain>
    </source>
</reference>
<dbReference type="Pfam" id="PF13279">
    <property type="entry name" value="4HBT_2"/>
    <property type="match status" value="2"/>
</dbReference>
<dbReference type="Gene3D" id="3.10.129.10">
    <property type="entry name" value="Hotdog Thioesterase"/>
    <property type="match status" value="2"/>
</dbReference>
<evidence type="ECO:0000313" key="1">
    <source>
        <dbReference type="EMBL" id="KAB7741220.1"/>
    </source>
</evidence>
<dbReference type="AlphaFoldDB" id="A0A6N6VKR1"/>
<dbReference type="InterPro" id="IPR029069">
    <property type="entry name" value="HotDog_dom_sf"/>
</dbReference>
<accession>A0A6N6VKR1</accession>
<dbReference type="GO" id="GO:0047617">
    <property type="term" value="F:fatty acyl-CoA hydrolase activity"/>
    <property type="evidence" value="ECO:0007669"/>
    <property type="project" value="TreeGrafter"/>
</dbReference>
<keyword evidence="2" id="KW-1185">Reference proteome</keyword>
<dbReference type="EMBL" id="WESC01000004">
    <property type="protein sequence ID" value="KAB7741220.1"/>
    <property type="molecule type" value="Genomic_DNA"/>
</dbReference>
<dbReference type="RefSeq" id="WP_152215192.1">
    <property type="nucleotide sequence ID" value="NZ_WESC01000004.1"/>
</dbReference>
<evidence type="ECO:0000313" key="2">
    <source>
        <dbReference type="Proteomes" id="UP000468901"/>
    </source>
</evidence>